<protein>
    <submittedName>
        <fullName evidence="1">Uncharacterized protein</fullName>
    </submittedName>
</protein>
<reference evidence="1" key="1">
    <citation type="submission" date="2022-10" db="EMBL/GenBank/DDBJ databases">
        <title>Culturing micro-colonial fungi from biological soil crusts in the Mojave desert and describing Neophaeococcomyces mojavensis, and introducing the new genera and species Taxawa tesnikishii.</title>
        <authorList>
            <person name="Kurbessoian T."/>
            <person name="Stajich J.E."/>
        </authorList>
    </citation>
    <scope>NUCLEOTIDE SEQUENCE</scope>
    <source>
        <strain evidence="1">JES_115</strain>
    </source>
</reference>
<sequence length="845" mass="93316">MAISLSNFLLPSILLLATGLLSEAATVTYDFDVSWVHANPDGAFVRPVIGINGQWPIPTITATKGDRVIVNVKNSLGNETTSLHFHGLFQNGTTHMDGPASVTQCGIPPGSSFTYDFMVEQPGTYWYHSHTRGQYPDGLRGPLIIHDPDSPYKDQYDEEIILTFEDWYHDMMNNLLAKFISLSNPTGAEPVPQSALWNSTQNISIPVQPGKTYMFRMVNMAAFSAPYVWFEGHTMRVVEVDGIYTEPAEANMLYMTAAQRYSVLITMNNDTDSNFAFVASMDQDLFDQVPEGLNPNVTGWLVYDDKKELPAPAFVDEFDPFDDYTLVPQDGMSLLDEVDYSITFDMKMDNLGDGANYAFFNDITYVRPKVPTLYTALTTGSSATNPAVYGVNTNSFVLNKNDVVEIILNNDDPGKHPFHLHGHEFQVAFRSDEEAGAYVNNVTMPQVPMRRDTVLVRPNGNIVLRFRANNPGIWLFHCHIEWHVASGLVATMVEAPLDLQQNLKVPEDHYQACHDGNIPIEGNAAGNTVDLLDLTGANVSPDPLPAGFTTKGIVALVFSCLSALLGVAVIACALGPTHLDPSHHHHDQTIPPTSVTLNNAPQALPSILQTLRSSTFWTQAAKGIPAIIVAAIIQVSFSQWMNPAPGSEKAVLGKKMGRSFGEAHPRLLAVPRLGRGRVEENGPIRLTDAQLSVYSGTDPIKPIYVGLNGSIYDVSAGRHFYGPGGSYHFFAGRDAARAFVTGCFEEDLTPDLRGVEEMFIPVDAPEAPELTKAELKNRRARDMKVARRKVRETLEGWAKTFRGESGRPYFLVGEIVREEGWLEKLPRRELCEAAKKSRPKRKQGE</sequence>
<proteinExistence type="predicted"/>
<organism evidence="1 2">
    <name type="scientific">Coniosporium tulheliwenetii</name>
    <dbReference type="NCBI Taxonomy" id="3383036"/>
    <lineage>
        <taxon>Eukaryota</taxon>
        <taxon>Fungi</taxon>
        <taxon>Dikarya</taxon>
        <taxon>Ascomycota</taxon>
        <taxon>Pezizomycotina</taxon>
        <taxon>Dothideomycetes</taxon>
        <taxon>Dothideomycetes incertae sedis</taxon>
        <taxon>Coniosporium</taxon>
    </lineage>
</organism>
<dbReference type="Proteomes" id="UP001172680">
    <property type="component" value="Unassembled WGS sequence"/>
</dbReference>
<dbReference type="EMBL" id="JAPDRP010000021">
    <property type="protein sequence ID" value="KAJ9638205.1"/>
    <property type="molecule type" value="Genomic_DNA"/>
</dbReference>
<gene>
    <name evidence="1" type="ORF">H2199_006892</name>
</gene>
<evidence type="ECO:0000313" key="1">
    <source>
        <dbReference type="EMBL" id="KAJ9638205.1"/>
    </source>
</evidence>
<name>A0ACC2YS12_9PEZI</name>
<comment type="caution">
    <text evidence="1">The sequence shown here is derived from an EMBL/GenBank/DDBJ whole genome shotgun (WGS) entry which is preliminary data.</text>
</comment>
<evidence type="ECO:0000313" key="2">
    <source>
        <dbReference type="Proteomes" id="UP001172680"/>
    </source>
</evidence>
<accession>A0ACC2YS12</accession>
<keyword evidence="2" id="KW-1185">Reference proteome</keyword>